<dbReference type="InterPro" id="IPR007497">
    <property type="entry name" value="SIMPL/DUF541"/>
</dbReference>
<comment type="caution">
    <text evidence="2">The sequence shown here is derived from an EMBL/GenBank/DDBJ whole genome shotgun (WGS) entry which is preliminary data.</text>
</comment>
<name>A0AAW5K6V0_9BACT</name>
<feature type="signal peptide" evidence="1">
    <location>
        <begin position="1"/>
        <end position="24"/>
    </location>
</feature>
<gene>
    <name evidence="2" type="ORF">NE630_14285</name>
</gene>
<evidence type="ECO:0000313" key="3">
    <source>
        <dbReference type="Proteomes" id="UP001205919"/>
    </source>
</evidence>
<reference evidence="2 3" key="1">
    <citation type="submission" date="2022-06" db="EMBL/GenBank/DDBJ databases">
        <title>Isolation of gut microbiota from human fecal samples.</title>
        <authorList>
            <person name="Pamer E.G."/>
            <person name="Barat B."/>
            <person name="Waligurski E."/>
            <person name="Medina S."/>
            <person name="Paddock L."/>
            <person name="Mostad J."/>
        </authorList>
    </citation>
    <scope>NUCLEOTIDE SEQUENCE [LARGE SCALE GENOMIC DNA]</scope>
    <source>
        <strain evidence="2 3">DFI.9.90</strain>
    </source>
</reference>
<dbReference type="Proteomes" id="UP001205919">
    <property type="component" value="Unassembled WGS sequence"/>
</dbReference>
<dbReference type="PANTHER" id="PTHR34387">
    <property type="entry name" value="SLR1258 PROTEIN"/>
    <property type="match status" value="1"/>
</dbReference>
<dbReference type="AlphaFoldDB" id="A0AAW5K6V0"/>
<sequence>MKHSGKLMAALAAAGLMVLFGAGAALCAEQTRDSISVTGYASQESEPDMAVVSLSLTEYGKTAADTRAALASRIDKLNKYIASLRIAAKDVKTSGYELAPNYEMVREKRVQKGYAASAVFTVTVRNMAGLGAVIDGSAEKCSAMINDVSFGLQNREEIERGLLAAAVEDAKGRAVVVASAGGRRLGALISASIGSAGAAPQPRMMKGFAGDAMNAAAAPATQLSPGVIKVAVSMSLVFELANR</sequence>
<feature type="chain" id="PRO_5043655468" evidence="1">
    <location>
        <begin position="25"/>
        <end position="243"/>
    </location>
</feature>
<protein>
    <submittedName>
        <fullName evidence="2">SIMPL domain-containing protein</fullName>
    </submittedName>
</protein>
<dbReference type="Gene3D" id="3.30.110.170">
    <property type="entry name" value="Protein of unknown function (DUF541), domain 1"/>
    <property type="match status" value="1"/>
</dbReference>
<proteinExistence type="predicted"/>
<dbReference type="PANTHER" id="PTHR34387:SF2">
    <property type="entry name" value="SLR1258 PROTEIN"/>
    <property type="match status" value="1"/>
</dbReference>
<dbReference type="Gene3D" id="3.30.70.2970">
    <property type="entry name" value="Protein of unknown function (DUF541), domain 2"/>
    <property type="match status" value="1"/>
</dbReference>
<evidence type="ECO:0000256" key="1">
    <source>
        <dbReference type="SAM" id="SignalP"/>
    </source>
</evidence>
<dbReference type="RefSeq" id="WP_256182349.1">
    <property type="nucleotide sequence ID" value="NZ_DBFBHA010000104.1"/>
</dbReference>
<keyword evidence="1" id="KW-0732">Signal</keyword>
<dbReference type="InterPro" id="IPR052022">
    <property type="entry name" value="26kDa_periplasmic_antigen"/>
</dbReference>
<evidence type="ECO:0000313" key="2">
    <source>
        <dbReference type="EMBL" id="MCQ4815604.1"/>
    </source>
</evidence>
<keyword evidence="3" id="KW-1185">Reference proteome</keyword>
<dbReference type="GO" id="GO:0006974">
    <property type="term" value="P:DNA damage response"/>
    <property type="evidence" value="ECO:0007669"/>
    <property type="project" value="TreeGrafter"/>
</dbReference>
<accession>A0AAW5K6V0</accession>
<dbReference type="EMBL" id="JANFYT010000044">
    <property type="protein sequence ID" value="MCQ4815604.1"/>
    <property type="molecule type" value="Genomic_DNA"/>
</dbReference>
<organism evidence="2 3">
    <name type="scientific">Cloacibacillus evryensis</name>
    <dbReference type="NCBI Taxonomy" id="508460"/>
    <lineage>
        <taxon>Bacteria</taxon>
        <taxon>Thermotogati</taxon>
        <taxon>Synergistota</taxon>
        <taxon>Synergistia</taxon>
        <taxon>Synergistales</taxon>
        <taxon>Synergistaceae</taxon>
        <taxon>Cloacibacillus</taxon>
    </lineage>
</organism>
<dbReference type="Pfam" id="PF04402">
    <property type="entry name" value="SIMPL"/>
    <property type="match status" value="1"/>
</dbReference>